<name>A0A559SPN2_9HYPH</name>
<protein>
    <recommendedName>
        <fullName evidence="1">DUF4440 domain-containing protein</fullName>
    </recommendedName>
</protein>
<accession>A0A559SPN2</accession>
<dbReference type="EMBL" id="VISO01000003">
    <property type="protein sequence ID" value="TVZ64303.1"/>
    <property type="molecule type" value="Genomic_DNA"/>
</dbReference>
<dbReference type="InterPro" id="IPR027843">
    <property type="entry name" value="DUF4440"/>
</dbReference>
<dbReference type="AlphaFoldDB" id="A0A559SPN2"/>
<evidence type="ECO:0000313" key="3">
    <source>
        <dbReference type="Proteomes" id="UP000319824"/>
    </source>
</evidence>
<reference evidence="2 3" key="1">
    <citation type="submission" date="2019-06" db="EMBL/GenBank/DDBJ databases">
        <title>Pac Bio to generate improved reference genome sequences for organisms with transposon mutant libraries (support for FEBA project).</title>
        <authorList>
            <person name="Blow M."/>
        </authorList>
    </citation>
    <scope>NUCLEOTIDE SEQUENCE [LARGE SCALE GENOMIC DNA]</scope>
    <source>
        <strain evidence="2 3">USDA 1844</strain>
    </source>
</reference>
<dbReference type="Proteomes" id="UP000319824">
    <property type="component" value="Unassembled WGS sequence"/>
</dbReference>
<feature type="domain" description="DUF4440" evidence="1">
    <location>
        <begin position="11"/>
        <end position="117"/>
    </location>
</feature>
<proteinExistence type="predicted"/>
<comment type="caution">
    <text evidence="2">The sequence shown here is derived from an EMBL/GenBank/DDBJ whole genome shotgun (WGS) entry which is preliminary data.</text>
</comment>
<evidence type="ECO:0000313" key="2">
    <source>
        <dbReference type="EMBL" id="TVZ64303.1"/>
    </source>
</evidence>
<organism evidence="2 3">
    <name type="scientific">Rhizobium mongolense USDA 1844</name>
    <dbReference type="NCBI Taxonomy" id="1079460"/>
    <lineage>
        <taxon>Bacteria</taxon>
        <taxon>Pseudomonadati</taxon>
        <taxon>Pseudomonadota</taxon>
        <taxon>Alphaproteobacteria</taxon>
        <taxon>Hyphomicrobiales</taxon>
        <taxon>Rhizobiaceae</taxon>
        <taxon>Rhizobium/Agrobacterium group</taxon>
        <taxon>Rhizobium</taxon>
    </lineage>
</organism>
<sequence length="126" mass="14485">MGNLGELLSEIRLLEEALHRHEIRRSRTAVEELLSEDFVEFGSSGAIYRRNEIIDLLVQENDNADPGELLAYDYSLTTISSDAVLLTYRTRRAREDGSERHVLRSSIWKHSEIGWQMLFHQGTVIA</sequence>
<dbReference type="RefSeq" id="WP_033419886.1">
    <property type="nucleotide sequence ID" value="NZ_ATTQ01000023.1"/>
</dbReference>
<dbReference type="SUPFAM" id="SSF54427">
    <property type="entry name" value="NTF2-like"/>
    <property type="match status" value="1"/>
</dbReference>
<evidence type="ECO:0000259" key="1">
    <source>
        <dbReference type="Pfam" id="PF14534"/>
    </source>
</evidence>
<dbReference type="InterPro" id="IPR032710">
    <property type="entry name" value="NTF2-like_dom_sf"/>
</dbReference>
<gene>
    <name evidence="2" type="ORF">BCL32_4538</name>
</gene>
<dbReference type="Pfam" id="PF14534">
    <property type="entry name" value="DUF4440"/>
    <property type="match status" value="1"/>
</dbReference>
<dbReference type="Gene3D" id="3.10.450.50">
    <property type="match status" value="1"/>
</dbReference>